<dbReference type="AlphaFoldDB" id="A0A1Z5K4L1"/>
<keyword evidence="9" id="KW-0653">Protein transport</keyword>
<dbReference type="InterPro" id="IPR050550">
    <property type="entry name" value="SEC23_SEC24_subfamily"/>
</dbReference>
<dbReference type="SUPFAM" id="SSF53300">
    <property type="entry name" value="vWA-like"/>
    <property type="match status" value="1"/>
</dbReference>
<feature type="compositionally biased region" description="Pro residues" evidence="12">
    <location>
        <begin position="960"/>
        <end position="999"/>
    </location>
</feature>
<dbReference type="PANTHER" id="PTHR13803:SF39">
    <property type="entry name" value="SECRETORY 24AB, ISOFORM A"/>
    <property type="match status" value="1"/>
</dbReference>
<dbReference type="SUPFAM" id="SSF82919">
    <property type="entry name" value="Zn-finger domain of Sec23/24"/>
    <property type="match status" value="1"/>
</dbReference>
<dbReference type="InterPro" id="IPR012990">
    <property type="entry name" value="Beta-sandwich_Sec23_24"/>
</dbReference>
<feature type="compositionally biased region" description="Low complexity" evidence="12">
    <location>
        <begin position="116"/>
        <end position="128"/>
    </location>
</feature>
<evidence type="ECO:0000256" key="8">
    <source>
        <dbReference type="ARBA" id="ARBA00022892"/>
    </source>
</evidence>
<feature type="compositionally biased region" description="Polar residues" evidence="12">
    <location>
        <begin position="45"/>
        <end position="58"/>
    </location>
</feature>
<evidence type="ECO:0000256" key="11">
    <source>
        <dbReference type="ARBA" id="ARBA00023136"/>
    </source>
</evidence>
<organism evidence="18 19">
    <name type="scientific">Fistulifera solaris</name>
    <name type="common">Oleaginous diatom</name>
    <dbReference type="NCBI Taxonomy" id="1519565"/>
    <lineage>
        <taxon>Eukaryota</taxon>
        <taxon>Sar</taxon>
        <taxon>Stramenopiles</taxon>
        <taxon>Ochrophyta</taxon>
        <taxon>Bacillariophyta</taxon>
        <taxon>Bacillariophyceae</taxon>
        <taxon>Bacillariophycidae</taxon>
        <taxon>Naviculales</taxon>
        <taxon>Naviculaceae</taxon>
        <taxon>Fistulifera</taxon>
    </lineage>
</organism>
<accession>A0A1Z5K4L1</accession>
<keyword evidence="19" id="KW-1185">Reference proteome</keyword>
<comment type="similarity">
    <text evidence="4">Belongs to the SEC23/SEC24 family. SEC24 subfamily.</text>
</comment>
<dbReference type="InterPro" id="IPR029006">
    <property type="entry name" value="ADF-H/Gelsolin-like_dom_sf"/>
</dbReference>
<feature type="domain" description="Sec23/Sec24 trunk" evidence="15">
    <location>
        <begin position="325"/>
        <end position="561"/>
    </location>
</feature>
<feature type="compositionally biased region" description="Pro residues" evidence="12">
    <location>
        <begin position="100"/>
        <end position="115"/>
    </location>
</feature>
<dbReference type="Gene3D" id="3.40.50.410">
    <property type="entry name" value="von Willebrand factor, type A domain"/>
    <property type="match status" value="1"/>
</dbReference>
<sequence>MSNFPPPPNQRFVPPPAGGRFQPPPPAGGTAAPPPPFQAQGTTQLNSAMGNMSLQSGQRFAPPPPPGQMGAPGGAPPAPGNTFRPPGSFGPPGGAVPQPGFQPPPAVGAPPPPQPADFQAPPGRGDVVPPGPQIFQPAAPRPGAPQMMSAPPAAPSQPAPSNFYQQAPAGPAAPGMMPGALPGAAPVNENVDYSIQIPERIFRLACGKLPQSANQATACKVPLGGILRPLAPLAPDEEEVATVVPGTAGIVRCKRCRTYINAFVSWSEHGRKWRCNICGQVNDCPSAYFCHLDEQGLRRDRLERPELSKAIVEYVAPAEYMVRPPQEPSYFFVLDVSATAVRSGMLAAAAQGIKASLDDLPGLGRTKVAFVTFDSSVHYYNLAPDLSSPQMLVVSDLKNLFVPLPEHLLVNLRESRAVVDTFLDNLPDMFAANPVVSQSCLGSALKAAYTVMKDIGGKMCVFQSILPNMGDGSLKPREQPALMGTPNEVKVLRPENTWYKDTAIEFSRNQISVDMYLFPYQYMDLASLGDLPKYTAGTLHSYPSFNLERDGQRFEEQLNKNLTQTTAFEAVMRIRCTKGMKITNFYGNFFIRGQDLMALPNCNTDSIYAFDLAHDDQNLLQSFVTVQAALLYTSSVGERRIRVMTQALPVTSSTSDVIASIDCDACSALMAKQALDFSLKTGLDQARMRMQQVCVEVIRSAKGGDKRMVSGYAVPPADQSVGGAGEDKSIPDNLQLLPLYTLAMMKNVAFRGGTDVHPDERIQAHHLLNTMYVEDSKHYVYPRMFEIHNMGESAGLPSEDSVNESDEDTTAGRNRILLPPVANLSVERLTSDGVFLLDNGVEMYLWVGRTADMNVIGSLFGVHSLDDVDPQQIKVLTSGDSFATRFGAIVHALRDDVADPYTVSAKINIVKEGDAFWEGRFFWFMVEDRASFQGGTHSYLEFMDFVHNPGASAGARLPAAGPPGPMPGPPGRPGPPGAPGSYPPSQAMPPPQPGRPMAPPMGGMAAPPPPNAGPPPPQYGMPPPQPPQRGMQPPPPPQHVSGPHPPQHGMQPPPPQQHSSGPSPPPHGIQPPPSQQQATGPPPPPHGMQPPPPQQTSMPPPHSAPPTFPSQSGSQGQFGGPPRPGPPSGASAGYVMPPPPGRAVAQHGLPPQRTAMPPPPPPPPGQ</sequence>
<dbReference type="InterPro" id="IPR041742">
    <property type="entry name" value="Sec24-like_trunk_dom"/>
</dbReference>
<proteinExistence type="inferred from homology"/>
<evidence type="ECO:0000256" key="12">
    <source>
        <dbReference type="SAM" id="MobiDB-lite"/>
    </source>
</evidence>
<comment type="subcellular location">
    <subcellularLocation>
        <location evidence="2">Cytoplasm</location>
    </subcellularLocation>
    <subcellularLocation>
        <location evidence="3">Endoplasmic reticulum membrane</location>
    </subcellularLocation>
    <subcellularLocation>
        <location evidence="1">Golgi apparatus membrane</location>
    </subcellularLocation>
</comment>
<name>A0A1Z5K4L1_FISSO</name>
<dbReference type="GO" id="GO:0000149">
    <property type="term" value="F:SNARE binding"/>
    <property type="evidence" value="ECO:0007669"/>
    <property type="project" value="TreeGrafter"/>
</dbReference>
<dbReference type="Pfam" id="PF04815">
    <property type="entry name" value="Sec23_helical"/>
    <property type="match status" value="1"/>
</dbReference>
<dbReference type="Gene3D" id="2.60.40.1670">
    <property type="entry name" value="beta-sandwich domain of Sec23/24"/>
    <property type="match status" value="1"/>
</dbReference>
<evidence type="ECO:0000256" key="1">
    <source>
        <dbReference type="ARBA" id="ARBA00004394"/>
    </source>
</evidence>
<evidence type="ECO:0000256" key="4">
    <source>
        <dbReference type="ARBA" id="ARBA00008334"/>
    </source>
</evidence>
<dbReference type="GO" id="GO:0070971">
    <property type="term" value="C:endoplasmic reticulum exit site"/>
    <property type="evidence" value="ECO:0007669"/>
    <property type="project" value="TreeGrafter"/>
</dbReference>
<feature type="domain" description="Zinc finger Sec23/Sec24-type" evidence="14">
    <location>
        <begin position="250"/>
        <end position="288"/>
    </location>
</feature>
<dbReference type="InterPro" id="IPR007123">
    <property type="entry name" value="Gelsolin-like_dom"/>
</dbReference>
<dbReference type="Gene3D" id="2.30.30.380">
    <property type="entry name" value="Zn-finger domain of Sec23/24"/>
    <property type="match status" value="1"/>
</dbReference>
<dbReference type="GO" id="GO:0000139">
    <property type="term" value="C:Golgi membrane"/>
    <property type="evidence" value="ECO:0007669"/>
    <property type="project" value="UniProtKB-SubCell"/>
</dbReference>
<evidence type="ECO:0000259" key="17">
    <source>
        <dbReference type="Pfam" id="PF08033"/>
    </source>
</evidence>
<dbReference type="OrthoDB" id="49016at2759"/>
<dbReference type="InParanoid" id="A0A1Z5K4L1"/>
<gene>
    <name evidence="18" type="ORF">FisN_10Hh322</name>
</gene>
<dbReference type="InterPro" id="IPR036180">
    <property type="entry name" value="Gelsolin-like_dom_sf"/>
</dbReference>
<dbReference type="InterPro" id="IPR036175">
    <property type="entry name" value="Sec23/24_helical_dom_sf"/>
</dbReference>
<protein>
    <submittedName>
        <fullName evidence="18">Protein transport protein SEC24</fullName>
    </submittedName>
</protein>
<feature type="region of interest" description="Disordered" evidence="12">
    <location>
        <begin position="792"/>
        <end position="813"/>
    </location>
</feature>
<keyword evidence="5" id="KW-0813">Transport</keyword>
<dbReference type="Pfam" id="PF08033">
    <property type="entry name" value="Sec23_BS"/>
    <property type="match status" value="1"/>
</dbReference>
<dbReference type="GO" id="GO:0005789">
    <property type="term" value="C:endoplasmic reticulum membrane"/>
    <property type="evidence" value="ECO:0007669"/>
    <property type="project" value="UniProtKB-SubCell"/>
</dbReference>
<dbReference type="FunCoup" id="A0A1Z5K4L1">
    <property type="interactions" value="614"/>
</dbReference>
<dbReference type="GO" id="GO:0090110">
    <property type="term" value="P:COPII-coated vesicle cargo loading"/>
    <property type="evidence" value="ECO:0007669"/>
    <property type="project" value="TreeGrafter"/>
</dbReference>
<feature type="compositionally biased region" description="Pro residues" evidence="12">
    <location>
        <begin position="1156"/>
        <end position="1166"/>
    </location>
</feature>
<feature type="domain" description="Sec23/Sec24 helical" evidence="16">
    <location>
        <begin position="662"/>
        <end position="776"/>
    </location>
</feature>
<evidence type="ECO:0000313" key="18">
    <source>
        <dbReference type="EMBL" id="GAX21190.1"/>
    </source>
</evidence>
<dbReference type="Gene3D" id="3.40.20.10">
    <property type="entry name" value="Severin"/>
    <property type="match status" value="1"/>
</dbReference>
<comment type="caution">
    <text evidence="18">The sequence shown here is derived from an EMBL/GenBank/DDBJ whole genome shotgun (WGS) entry which is preliminary data.</text>
</comment>
<dbReference type="GO" id="GO:0006886">
    <property type="term" value="P:intracellular protein transport"/>
    <property type="evidence" value="ECO:0007669"/>
    <property type="project" value="InterPro"/>
</dbReference>
<feature type="compositionally biased region" description="Pro residues" evidence="12">
    <location>
        <begin position="1006"/>
        <end position="1108"/>
    </location>
</feature>
<dbReference type="GO" id="GO:0008270">
    <property type="term" value="F:zinc ion binding"/>
    <property type="evidence" value="ECO:0007669"/>
    <property type="project" value="InterPro"/>
</dbReference>
<evidence type="ECO:0000256" key="3">
    <source>
        <dbReference type="ARBA" id="ARBA00004586"/>
    </source>
</evidence>
<dbReference type="InterPro" id="IPR036174">
    <property type="entry name" value="Znf_Sec23_Sec24_sf"/>
</dbReference>
<dbReference type="Pfam" id="PF00626">
    <property type="entry name" value="Gelsolin"/>
    <property type="match status" value="1"/>
</dbReference>
<dbReference type="InterPro" id="IPR006896">
    <property type="entry name" value="Sec23/24_trunk_dom"/>
</dbReference>
<evidence type="ECO:0000259" key="15">
    <source>
        <dbReference type="Pfam" id="PF04811"/>
    </source>
</evidence>
<dbReference type="PANTHER" id="PTHR13803">
    <property type="entry name" value="SEC24-RELATED PROTEIN"/>
    <property type="match status" value="1"/>
</dbReference>
<dbReference type="SUPFAM" id="SSF81995">
    <property type="entry name" value="beta-sandwich domain of Sec23/24"/>
    <property type="match status" value="1"/>
</dbReference>
<dbReference type="SUPFAM" id="SSF81811">
    <property type="entry name" value="Helical domain of Sec23/24"/>
    <property type="match status" value="1"/>
</dbReference>
<keyword evidence="10" id="KW-0333">Golgi apparatus</keyword>
<evidence type="ECO:0000256" key="2">
    <source>
        <dbReference type="ARBA" id="ARBA00004496"/>
    </source>
</evidence>
<feature type="domain" description="Gelsolin-like" evidence="13">
    <location>
        <begin position="818"/>
        <end position="869"/>
    </location>
</feature>
<evidence type="ECO:0000256" key="5">
    <source>
        <dbReference type="ARBA" id="ARBA00022448"/>
    </source>
</evidence>
<dbReference type="GO" id="GO:0030127">
    <property type="term" value="C:COPII vesicle coat"/>
    <property type="evidence" value="ECO:0007669"/>
    <property type="project" value="InterPro"/>
</dbReference>
<evidence type="ECO:0000313" key="19">
    <source>
        <dbReference type="Proteomes" id="UP000198406"/>
    </source>
</evidence>
<dbReference type="Proteomes" id="UP000198406">
    <property type="component" value="Unassembled WGS sequence"/>
</dbReference>
<dbReference type="EMBL" id="BDSP01000159">
    <property type="protein sequence ID" value="GAX21190.1"/>
    <property type="molecule type" value="Genomic_DNA"/>
</dbReference>
<feature type="compositionally biased region" description="Pro residues" evidence="12">
    <location>
        <begin position="1"/>
        <end position="37"/>
    </location>
</feature>
<evidence type="ECO:0000256" key="10">
    <source>
        <dbReference type="ARBA" id="ARBA00023034"/>
    </source>
</evidence>
<keyword evidence="7" id="KW-0256">Endoplasmic reticulum</keyword>
<feature type="domain" description="Sec23/Sec24 beta-sandwich" evidence="17">
    <location>
        <begin position="567"/>
        <end position="651"/>
    </location>
</feature>
<dbReference type="InterPro" id="IPR006895">
    <property type="entry name" value="Znf_Sec23_Sec24"/>
</dbReference>
<keyword evidence="11" id="KW-0472">Membrane</keyword>
<dbReference type="CDD" id="cd01479">
    <property type="entry name" value="Sec24-like"/>
    <property type="match status" value="1"/>
</dbReference>
<keyword evidence="6" id="KW-0963">Cytoplasm</keyword>
<evidence type="ECO:0000256" key="7">
    <source>
        <dbReference type="ARBA" id="ARBA00022824"/>
    </source>
</evidence>
<feature type="region of interest" description="Disordered" evidence="12">
    <location>
        <begin position="1"/>
        <end position="161"/>
    </location>
</feature>
<dbReference type="Pfam" id="PF04811">
    <property type="entry name" value="Sec23_trunk"/>
    <property type="match status" value="1"/>
</dbReference>
<keyword evidence="8" id="KW-0931">ER-Golgi transport</keyword>
<evidence type="ECO:0000256" key="9">
    <source>
        <dbReference type="ARBA" id="ARBA00022927"/>
    </source>
</evidence>
<dbReference type="InterPro" id="IPR036465">
    <property type="entry name" value="vWFA_dom_sf"/>
</dbReference>
<evidence type="ECO:0000259" key="13">
    <source>
        <dbReference type="Pfam" id="PF00626"/>
    </source>
</evidence>
<evidence type="ECO:0000259" key="16">
    <source>
        <dbReference type="Pfam" id="PF04815"/>
    </source>
</evidence>
<reference evidence="18 19" key="1">
    <citation type="journal article" date="2015" name="Plant Cell">
        <title>Oil accumulation by the oleaginous diatom Fistulifera solaris as revealed by the genome and transcriptome.</title>
        <authorList>
            <person name="Tanaka T."/>
            <person name="Maeda Y."/>
            <person name="Veluchamy A."/>
            <person name="Tanaka M."/>
            <person name="Abida H."/>
            <person name="Marechal E."/>
            <person name="Bowler C."/>
            <person name="Muto M."/>
            <person name="Sunaga Y."/>
            <person name="Tanaka M."/>
            <person name="Yoshino T."/>
            <person name="Taniguchi T."/>
            <person name="Fukuda Y."/>
            <person name="Nemoto M."/>
            <person name="Matsumoto M."/>
            <person name="Wong P.S."/>
            <person name="Aburatani S."/>
            <person name="Fujibuchi W."/>
        </authorList>
    </citation>
    <scope>NUCLEOTIDE SEQUENCE [LARGE SCALE GENOMIC DNA]</scope>
    <source>
        <strain evidence="18 19">JPCC DA0580</strain>
    </source>
</reference>
<feature type="region of interest" description="Disordered" evidence="12">
    <location>
        <begin position="954"/>
        <end position="1166"/>
    </location>
</feature>
<dbReference type="InterPro" id="IPR006900">
    <property type="entry name" value="Sec23/24_helical_dom"/>
</dbReference>
<dbReference type="Pfam" id="PF04810">
    <property type="entry name" value="zf-Sec23_Sec24"/>
    <property type="match status" value="1"/>
</dbReference>
<evidence type="ECO:0000256" key="6">
    <source>
        <dbReference type="ARBA" id="ARBA00022490"/>
    </source>
</evidence>
<evidence type="ECO:0000259" key="14">
    <source>
        <dbReference type="Pfam" id="PF04810"/>
    </source>
</evidence>
<dbReference type="SUPFAM" id="SSF82754">
    <property type="entry name" value="C-terminal, gelsolin-like domain of Sec23/24"/>
    <property type="match status" value="1"/>
</dbReference>
<dbReference type="Gene3D" id="1.20.120.730">
    <property type="entry name" value="Sec23/Sec24 helical domain"/>
    <property type="match status" value="1"/>
</dbReference>